<evidence type="ECO:0000313" key="2">
    <source>
        <dbReference type="EMBL" id="GED25815.1"/>
    </source>
</evidence>
<dbReference type="Proteomes" id="UP000276178">
    <property type="component" value="Unassembled WGS sequence"/>
</dbReference>
<evidence type="ECO:0000313" key="4">
    <source>
        <dbReference type="Proteomes" id="UP000276178"/>
    </source>
</evidence>
<accession>A0A3M8AUQ7</accession>
<proteinExistence type="predicted"/>
<organism evidence="3 4">
    <name type="scientific">Brevibacillus agri</name>
    <dbReference type="NCBI Taxonomy" id="51101"/>
    <lineage>
        <taxon>Bacteria</taxon>
        <taxon>Bacillati</taxon>
        <taxon>Bacillota</taxon>
        <taxon>Bacilli</taxon>
        <taxon>Bacillales</taxon>
        <taxon>Paenibacillaceae</taxon>
        <taxon>Brevibacillus</taxon>
    </lineage>
</organism>
<dbReference type="InterPro" id="IPR055170">
    <property type="entry name" value="GFO_IDH_MocA-like_dom"/>
</dbReference>
<evidence type="ECO:0000313" key="3">
    <source>
        <dbReference type="EMBL" id="RNB54948.1"/>
    </source>
</evidence>
<comment type="caution">
    <text evidence="3">The sequence shown here is derived from an EMBL/GenBank/DDBJ whole genome shotgun (WGS) entry which is preliminary data.</text>
</comment>
<dbReference type="SUPFAM" id="SSF55347">
    <property type="entry name" value="Glyceraldehyde-3-phosphate dehydrogenase-like, C-terminal domain"/>
    <property type="match status" value="1"/>
</dbReference>
<dbReference type="EMBL" id="RHHN01000037">
    <property type="protein sequence ID" value="RNB54948.1"/>
    <property type="molecule type" value="Genomic_DNA"/>
</dbReference>
<dbReference type="SUPFAM" id="SSF51735">
    <property type="entry name" value="NAD(P)-binding Rossmann-fold domains"/>
    <property type="match status" value="1"/>
</dbReference>
<dbReference type="Pfam" id="PF22725">
    <property type="entry name" value="GFO_IDH_MocA_C3"/>
    <property type="match status" value="1"/>
</dbReference>
<evidence type="ECO:0000259" key="1">
    <source>
        <dbReference type="Pfam" id="PF22725"/>
    </source>
</evidence>
<gene>
    <name evidence="2" type="ORF">BAG01nite_19170</name>
    <name evidence="3" type="ORF">EB820_12755</name>
</gene>
<name>A0A3M8AUQ7_9BACL</name>
<keyword evidence="5" id="KW-1185">Reference proteome</keyword>
<dbReference type="Proteomes" id="UP000317180">
    <property type="component" value="Unassembled WGS sequence"/>
</dbReference>
<protein>
    <submittedName>
        <fullName evidence="3">Gfo/Idh/MocA family oxidoreductase</fullName>
    </submittedName>
</protein>
<dbReference type="EMBL" id="BJOD01000016">
    <property type="protein sequence ID" value="GED25815.1"/>
    <property type="molecule type" value="Genomic_DNA"/>
</dbReference>
<reference evidence="2 5" key="2">
    <citation type="submission" date="2019-06" db="EMBL/GenBank/DDBJ databases">
        <title>Whole genome shotgun sequence of Brevibacillus agri NBRC 15538.</title>
        <authorList>
            <person name="Hosoyama A."/>
            <person name="Uohara A."/>
            <person name="Ohji S."/>
            <person name="Ichikawa N."/>
        </authorList>
    </citation>
    <scope>NUCLEOTIDE SEQUENCE [LARGE SCALE GENOMIC DNA]</scope>
    <source>
        <strain evidence="2 5">NBRC 15538</strain>
    </source>
</reference>
<reference evidence="3 4" key="1">
    <citation type="submission" date="2018-10" db="EMBL/GenBank/DDBJ databases">
        <title>Phylogenomics of Brevibacillus.</title>
        <authorList>
            <person name="Dunlap C."/>
        </authorList>
    </citation>
    <scope>NUCLEOTIDE SEQUENCE [LARGE SCALE GENOMIC DNA]</scope>
    <source>
        <strain evidence="3 4">NRRL NRS 1219</strain>
    </source>
</reference>
<dbReference type="Gene3D" id="3.30.360.10">
    <property type="entry name" value="Dihydrodipicolinate Reductase, domain 2"/>
    <property type="match status" value="1"/>
</dbReference>
<dbReference type="RefSeq" id="WP_122952946.1">
    <property type="nucleotide sequence ID" value="NZ_BJOD01000016.1"/>
</dbReference>
<dbReference type="AlphaFoldDB" id="A0A3M8AUQ7"/>
<dbReference type="GeneID" id="82813462"/>
<sequence length="314" mass="34014">MGRVAVVGAKDAVDEQLGIWARVRGAKLVGRAESLQELHNLLAETKVEVVEFAGEADGAALAAAAQAGAHIFIGSCPRFGEHELLQAARLCQQKGRVLQLPDTLRFCPEYELAREHVRNGAIGKPGVLRLRRGAVASAENADRCLFASLGWREFDWLRWTFGEVERVQANQVVHTDAATGQVLSYALVILKMRAGAIAQVELSWAESAEQSFFELTGDAGMLLHDSRESSPIRWSRGGAGGRADASAAGGWDSRLAGIDPPWKQRDNLIRYLAGEEAVRLNAEDWLRAMDIVQAARESAKTGQPVQLAEGGVAR</sequence>
<evidence type="ECO:0000313" key="5">
    <source>
        <dbReference type="Proteomes" id="UP000317180"/>
    </source>
</evidence>
<feature type="domain" description="GFO/IDH/MocA-like oxidoreductase" evidence="1">
    <location>
        <begin position="111"/>
        <end position="222"/>
    </location>
</feature>
<dbReference type="InterPro" id="IPR036291">
    <property type="entry name" value="NAD(P)-bd_dom_sf"/>
</dbReference>
<dbReference type="OrthoDB" id="9815825at2"/>